<evidence type="ECO:0000313" key="1">
    <source>
        <dbReference type="EMBL" id="ADI19326.1"/>
    </source>
</evidence>
<dbReference type="EMBL" id="GU474917">
    <property type="protein sequence ID" value="ADI19326.1"/>
    <property type="molecule type" value="Genomic_DNA"/>
</dbReference>
<organism evidence="1">
    <name type="scientific">uncultured delta proteobacterium HF0500_03A04</name>
    <dbReference type="NCBI Taxonomy" id="710834"/>
    <lineage>
        <taxon>Bacteria</taxon>
        <taxon>Deltaproteobacteria</taxon>
        <taxon>environmental samples</taxon>
    </lineage>
</organism>
<accession>E0XY35</accession>
<sequence>MHCPDVYLLTEFIENRLNDDRHREWVTHFAGCDRCTSQLALALKLRESDEVQQSAEPSATTDVIEFAPHLKAELRRQRKSGLQSCSRWFPLLVAAAIAGFFLMQNLRDDGGQILSSDSLGSVAIATMLLKASTDTTTGISQSTAPFLSFKPTHSPTKEAYQAGYSLAHVTFLVGSGSTTTPSEQLQPIASKLSSDYRQLLAELGEGKYGTLDSTDLPAAVALIETELDHQLPQQYRKLGSWVFGANHSLQQRDETYFRSAALPALLTELETNGHAPGVKKLLEEIQFNAADGLVEDEWFLIGEHLADITLLMQ</sequence>
<proteinExistence type="predicted"/>
<protein>
    <recommendedName>
        <fullName evidence="2">Zinc-finger domain-containing protein</fullName>
    </recommendedName>
</protein>
<dbReference type="AlphaFoldDB" id="E0XY35"/>
<name>E0XY35_9DELT</name>
<reference evidence="1" key="1">
    <citation type="journal article" date="2011" name="Environ. Microbiol.">
        <title>Time-series analyses of Monterey Bay coastal microbial picoplankton using a 'genome proxy' microarray.</title>
        <authorList>
            <person name="Rich V.I."/>
            <person name="Pham V.D."/>
            <person name="Eppley J."/>
            <person name="Shi Y."/>
            <person name="DeLong E.F."/>
        </authorList>
    </citation>
    <scope>NUCLEOTIDE SEQUENCE</scope>
</reference>
<evidence type="ECO:0008006" key="2">
    <source>
        <dbReference type="Google" id="ProtNLM"/>
    </source>
</evidence>